<evidence type="ECO:0000256" key="1">
    <source>
        <dbReference type="SAM" id="MobiDB-lite"/>
    </source>
</evidence>
<dbReference type="STRING" id="655353.SAMN04488056_11475"/>
<gene>
    <name evidence="3" type="ORF">SAMN04488056_11475</name>
</gene>
<feature type="chain" id="PRO_5011555905" evidence="2">
    <location>
        <begin position="19"/>
        <end position="302"/>
    </location>
</feature>
<dbReference type="AlphaFoldDB" id="A0A1I5KM59"/>
<proteinExistence type="predicted"/>
<dbReference type="EMBL" id="FOVR01000014">
    <property type="protein sequence ID" value="SFO86032.1"/>
    <property type="molecule type" value="Genomic_DNA"/>
</dbReference>
<reference evidence="3 4" key="1">
    <citation type="submission" date="2016-10" db="EMBL/GenBank/DDBJ databases">
        <authorList>
            <person name="de Groot N.N."/>
        </authorList>
    </citation>
    <scope>NUCLEOTIDE SEQUENCE [LARGE SCALE GENOMIC DNA]</scope>
    <source>
        <strain evidence="3 4">CGMCC 1.9157</strain>
    </source>
</reference>
<dbReference type="OrthoDB" id="7948789at2"/>
<evidence type="ECO:0000256" key="2">
    <source>
        <dbReference type="SAM" id="SignalP"/>
    </source>
</evidence>
<dbReference type="Proteomes" id="UP000199236">
    <property type="component" value="Unassembled WGS sequence"/>
</dbReference>
<organism evidence="3 4">
    <name type="scientific">Cohaesibacter marisflavi</name>
    <dbReference type="NCBI Taxonomy" id="655353"/>
    <lineage>
        <taxon>Bacteria</taxon>
        <taxon>Pseudomonadati</taxon>
        <taxon>Pseudomonadota</taxon>
        <taxon>Alphaproteobacteria</taxon>
        <taxon>Hyphomicrobiales</taxon>
        <taxon>Cohaesibacteraceae</taxon>
    </lineage>
</organism>
<sequence>MHTSAKITALLSTLALLAGCGTSSKLNRIQATKMVPSSEAFLFTPPGGPAIVGVLQTDYSNGTEQQITLATSSGVPGENYANVKLVIASGVNQASLPNASTAYSDTRSIQRELRAEFPSMRMTPSSLFLQNNYGPFSYAVGQAATGDTCLYGWQQIRSRTEDRALFRNNGIVQIRLRMCDSKATEKQLLSLMYGYTIATSYSGRFWNPYGEPQTPDSALGETGSPIYPPDGVGSFSLASAPAPRRTKAPRTTPVAKTPEDRPLILDPPVTPQPSGSSESAQENAPIVPLPPLTSVIQQSTDN</sequence>
<name>A0A1I5KM59_9HYPH</name>
<keyword evidence="4" id="KW-1185">Reference proteome</keyword>
<keyword evidence="2" id="KW-0732">Signal</keyword>
<feature type="signal peptide" evidence="2">
    <location>
        <begin position="1"/>
        <end position="18"/>
    </location>
</feature>
<dbReference type="RefSeq" id="WP_090075067.1">
    <property type="nucleotide sequence ID" value="NZ_FOVR01000014.1"/>
</dbReference>
<evidence type="ECO:0000313" key="4">
    <source>
        <dbReference type="Proteomes" id="UP000199236"/>
    </source>
</evidence>
<dbReference type="PROSITE" id="PS51257">
    <property type="entry name" value="PROKAR_LIPOPROTEIN"/>
    <property type="match status" value="1"/>
</dbReference>
<feature type="compositionally biased region" description="Polar residues" evidence="1">
    <location>
        <begin position="272"/>
        <end position="282"/>
    </location>
</feature>
<feature type="region of interest" description="Disordered" evidence="1">
    <location>
        <begin position="212"/>
        <end position="302"/>
    </location>
</feature>
<dbReference type="Pfam" id="PF17038">
    <property type="entry name" value="CBP_BcsN"/>
    <property type="match status" value="1"/>
</dbReference>
<evidence type="ECO:0000313" key="3">
    <source>
        <dbReference type="EMBL" id="SFO86032.1"/>
    </source>
</evidence>
<accession>A0A1I5KM59</accession>
<protein>
    <submittedName>
        <fullName evidence="3">Cellulose biosynthesis protein BcsN</fullName>
    </submittedName>
</protein>
<dbReference type="InterPro" id="IPR031482">
    <property type="entry name" value="CBP_BcsN"/>
</dbReference>